<reference evidence="3" key="2">
    <citation type="submission" date="2025-08" db="UniProtKB">
        <authorList>
            <consortium name="RefSeq"/>
        </authorList>
    </citation>
    <scope>IDENTIFICATION</scope>
    <source>
        <tissue evidence="3">Leaves</tissue>
    </source>
</reference>
<dbReference type="CDD" id="cd09917">
    <property type="entry name" value="F-box_SF"/>
    <property type="match status" value="1"/>
</dbReference>
<feature type="domain" description="F-box" evidence="1">
    <location>
        <begin position="16"/>
        <end position="51"/>
    </location>
</feature>
<dbReference type="Pfam" id="PF12937">
    <property type="entry name" value="F-box-like"/>
    <property type="match status" value="1"/>
</dbReference>
<keyword evidence="2" id="KW-1185">Reference proteome</keyword>
<protein>
    <submittedName>
        <fullName evidence="3">F-box protein At5g46170-like</fullName>
    </submittedName>
</protein>
<dbReference type="Proteomes" id="UP001652660">
    <property type="component" value="Chromosome 1c"/>
</dbReference>
<dbReference type="GeneID" id="113739932"/>
<reference evidence="2" key="1">
    <citation type="journal article" date="2025" name="Foods">
        <title>Unveiling the Microbial Signatures of Arabica Coffee Cherries: Insights into Ripeness Specific Diversity, Functional Traits, and Implications for Quality and Safety.</title>
        <authorList>
            <consortium name="RefSeq"/>
            <person name="Tenea G.N."/>
            <person name="Cifuentes V."/>
            <person name="Reyes P."/>
            <person name="Cevallos-Vallejos M."/>
        </authorList>
    </citation>
    <scope>NUCLEOTIDE SEQUENCE [LARGE SCALE GENOMIC DNA]</scope>
</reference>
<dbReference type="InterPro" id="IPR036047">
    <property type="entry name" value="F-box-like_dom_sf"/>
</dbReference>
<dbReference type="Gene3D" id="1.20.1280.50">
    <property type="match status" value="1"/>
</dbReference>
<dbReference type="SUPFAM" id="SSF81383">
    <property type="entry name" value="F-box domain"/>
    <property type="match status" value="1"/>
</dbReference>
<dbReference type="InterPro" id="IPR001810">
    <property type="entry name" value="F-box_dom"/>
</dbReference>
<dbReference type="RefSeq" id="XP_027123160.2">
    <property type="nucleotide sequence ID" value="XM_027267359.2"/>
</dbReference>
<evidence type="ECO:0000259" key="1">
    <source>
        <dbReference type="Pfam" id="PF12937"/>
    </source>
</evidence>
<name>A0A6P6X684_COFAR</name>
<sequence>MASFCTAQEEEKDDFFDELPDPIVFLIFNKVHDAKSLCLSMSVCKRFHAIIPEVDNVFLSMRGEHKQNKQSKQKPITETLHEGKKSFKNIFTKAIAKPFKYFTRLPKSRSESCESADEYSFCMPKEALKCFRAIRNLQLNLPNPTSDSCLSSMIWKAEFGSKLDYILELHAKDTSEIDESYELCSFDKNSDSEDSGESSMFMKDEEFDKRLTMILACLVVASARRLLFRETLKDHQTLQNVTISDEKQIGTFSMNRRQIEEFKRGMNSRDWIKKTLMESDKSTPFFRMKVWDVPELKLSRCTMKGVTLVVIERIEEENKKVEESWDWVVKTFDGEAEKEKVFNEAVRKLFEKKRSYISREMNSSFDILQ</sequence>
<dbReference type="InterPro" id="IPR044809">
    <property type="entry name" value="AUF1-like"/>
</dbReference>
<evidence type="ECO:0000313" key="3">
    <source>
        <dbReference type="RefSeq" id="XP_027123160.2"/>
    </source>
</evidence>
<evidence type="ECO:0000313" key="2">
    <source>
        <dbReference type="Proteomes" id="UP001652660"/>
    </source>
</evidence>
<gene>
    <name evidence="3" type="primary">LOC113739932</name>
</gene>
<proteinExistence type="predicted"/>
<dbReference type="AlphaFoldDB" id="A0A6P6X684"/>
<dbReference type="PANTHER" id="PTHR31215">
    <property type="entry name" value="OS05G0510400 PROTEIN-RELATED"/>
    <property type="match status" value="1"/>
</dbReference>
<accession>A0A6P6X684</accession>
<organism evidence="2 3">
    <name type="scientific">Coffea arabica</name>
    <name type="common">Arabian coffee</name>
    <dbReference type="NCBI Taxonomy" id="13443"/>
    <lineage>
        <taxon>Eukaryota</taxon>
        <taxon>Viridiplantae</taxon>
        <taxon>Streptophyta</taxon>
        <taxon>Embryophyta</taxon>
        <taxon>Tracheophyta</taxon>
        <taxon>Spermatophyta</taxon>
        <taxon>Magnoliopsida</taxon>
        <taxon>eudicotyledons</taxon>
        <taxon>Gunneridae</taxon>
        <taxon>Pentapetalae</taxon>
        <taxon>asterids</taxon>
        <taxon>lamiids</taxon>
        <taxon>Gentianales</taxon>
        <taxon>Rubiaceae</taxon>
        <taxon>Ixoroideae</taxon>
        <taxon>Gardenieae complex</taxon>
        <taxon>Bertiereae - Coffeeae clade</taxon>
        <taxon>Coffeeae</taxon>
        <taxon>Coffea</taxon>
    </lineage>
</organism>